<sequence length="204" mass="21622">MRQRWALCIVALTAGVSMIVGVMIGNARAVEAAPALSSIDIGFAQDMLAHHQQAITIVGQLSPQATPEVRAVADQISSTQLAETGQMRGWLQAAGAPEQSSTPMAWMGSAHAQHAGSVMMPGMADDAELTALHETTGSVNEVRFLQLMIRHHQGGISMAQYVRQHGHNASVTATATQMQDEQSNEVDLMVTLLTARGGTPLPFA</sequence>
<dbReference type="Gene3D" id="1.20.1260.10">
    <property type="match status" value="1"/>
</dbReference>
<reference evidence="2 3" key="1">
    <citation type="submission" date="2022-06" db="EMBL/GenBank/DDBJ databases">
        <title>Genomic Encyclopedia of Archaeal and Bacterial Type Strains, Phase II (KMG-II): from individual species to whole genera.</title>
        <authorList>
            <person name="Goeker M."/>
        </authorList>
    </citation>
    <scope>NUCLEOTIDE SEQUENCE [LARGE SCALE GENOMIC DNA]</scope>
    <source>
        <strain evidence="2 3">DSM 44693</strain>
    </source>
</reference>
<dbReference type="PANTHER" id="PTHR36933">
    <property type="entry name" value="SLL0788 PROTEIN"/>
    <property type="match status" value="1"/>
</dbReference>
<evidence type="ECO:0000259" key="1">
    <source>
        <dbReference type="Pfam" id="PF03713"/>
    </source>
</evidence>
<organism evidence="2 3">
    <name type="scientific">Williamsia maris</name>
    <dbReference type="NCBI Taxonomy" id="72806"/>
    <lineage>
        <taxon>Bacteria</taxon>
        <taxon>Bacillati</taxon>
        <taxon>Actinomycetota</taxon>
        <taxon>Actinomycetes</taxon>
        <taxon>Mycobacteriales</taxon>
        <taxon>Nocardiaceae</taxon>
        <taxon>Williamsia</taxon>
    </lineage>
</organism>
<accession>A0ABT1HE77</accession>
<dbReference type="RefSeq" id="WP_253661534.1">
    <property type="nucleotide sequence ID" value="NZ_BAAAJQ010000001.1"/>
</dbReference>
<dbReference type="PANTHER" id="PTHR36933:SF1">
    <property type="entry name" value="SLL0788 PROTEIN"/>
    <property type="match status" value="1"/>
</dbReference>
<name>A0ABT1HE77_9NOCA</name>
<keyword evidence="3" id="KW-1185">Reference proteome</keyword>
<evidence type="ECO:0000313" key="3">
    <source>
        <dbReference type="Proteomes" id="UP001206895"/>
    </source>
</evidence>
<protein>
    <submittedName>
        <fullName evidence="2">Uncharacterized conserved protein, DUF305 family</fullName>
    </submittedName>
</protein>
<dbReference type="EMBL" id="JAMTCJ010000002">
    <property type="protein sequence ID" value="MCP2176557.1"/>
    <property type="molecule type" value="Genomic_DNA"/>
</dbReference>
<gene>
    <name evidence="2" type="ORF">LX13_002376</name>
</gene>
<dbReference type="InterPro" id="IPR012347">
    <property type="entry name" value="Ferritin-like"/>
</dbReference>
<dbReference type="InterPro" id="IPR005183">
    <property type="entry name" value="DUF305_CopM-like"/>
</dbReference>
<dbReference type="Pfam" id="PF03713">
    <property type="entry name" value="DUF305"/>
    <property type="match status" value="1"/>
</dbReference>
<dbReference type="Proteomes" id="UP001206895">
    <property type="component" value="Unassembled WGS sequence"/>
</dbReference>
<evidence type="ECO:0000313" key="2">
    <source>
        <dbReference type="EMBL" id="MCP2176557.1"/>
    </source>
</evidence>
<comment type="caution">
    <text evidence="2">The sequence shown here is derived from an EMBL/GenBank/DDBJ whole genome shotgun (WGS) entry which is preliminary data.</text>
</comment>
<feature type="domain" description="DUF305" evidence="1">
    <location>
        <begin position="40"/>
        <end position="192"/>
    </location>
</feature>
<proteinExistence type="predicted"/>